<dbReference type="Pfam" id="PF02801">
    <property type="entry name" value="Ketoacyl-synt_C"/>
    <property type="match status" value="1"/>
</dbReference>
<dbReference type="InterPro" id="IPR016039">
    <property type="entry name" value="Thiolase-like"/>
</dbReference>
<dbReference type="Proteomes" id="UP000244855">
    <property type="component" value="Unassembled WGS sequence"/>
</dbReference>
<dbReference type="PROSITE" id="PS00606">
    <property type="entry name" value="KS3_1"/>
    <property type="match status" value="1"/>
</dbReference>
<dbReference type="PANTHER" id="PTHR11712">
    <property type="entry name" value="POLYKETIDE SYNTHASE-RELATED"/>
    <property type="match status" value="1"/>
</dbReference>
<evidence type="ECO:0000256" key="2">
    <source>
        <dbReference type="ARBA" id="ARBA00013191"/>
    </source>
</evidence>
<dbReference type="Gene3D" id="3.30.70.2490">
    <property type="match status" value="1"/>
</dbReference>
<evidence type="ECO:0000256" key="3">
    <source>
        <dbReference type="ARBA" id="ARBA00022679"/>
    </source>
</evidence>
<dbReference type="InterPro" id="IPR000794">
    <property type="entry name" value="Beta-ketoacyl_synthase"/>
</dbReference>
<evidence type="ECO:0000256" key="4">
    <source>
        <dbReference type="RuleBase" id="RU003694"/>
    </source>
</evidence>
<dbReference type="Gene3D" id="3.40.47.10">
    <property type="match status" value="1"/>
</dbReference>
<organism evidence="6 7">
    <name type="scientific">Periconia macrospinosa</name>
    <dbReference type="NCBI Taxonomy" id="97972"/>
    <lineage>
        <taxon>Eukaryota</taxon>
        <taxon>Fungi</taxon>
        <taxon>Dikarya</taxon>
        <taxon>Ascomycota</taxon>
        <taxon>Pezizomycotina</taxon>
        <taxon>Dothideomycetes</taxon>
        <taxon>Pleosporomycetidae</taxon>
        <taxon>Pleosporales</taxon>
        <taxon>Massarineae</taxon>
        <taxon>Periconiaceae</taxon>
        <taxon>Periconia</taxon>
    </lineage>
</organism>
<dbReference type="GO" id="GO:0004315">
    <property type="term" value="F:3-oxoacyl-[acyl-carrier-protein] synthase activity"/>
    <property type="evidence" value="ECO:0007669"/>
    <property type="project" value="UniProtKB-EC"/>
</dbReference>
<dbReference type="InterPro" id="IPR036291">
    <property type="entry name" value="NAD(P)-bd_dom_sf"/>
</dbReference>
<dbReference type="GO" id="GO:0006633">
    <property type="term" value="P:fatty acid biosynthetic process"/>
    <property type="evidence" value="ECO:0007669"/>
    <property type="project" value="InterPro"/>
</dbReference>
<dbReference type="STRING" id="97972.A0A2V1DUT2"/>
<dbReference type="OrthoDB" id="4251012at2759"/>
<dbReference type="Pfam" id="PF00106">
    <property type="entry name" value="adh_short"/>
    <property type="match status" value="1"/>
</dbReference>
<dbReference type="SUPFAM" id="SSF51735">
    <property type="entry name" value="NAD(P)-binding Rossmann-fold domains"/>
    <property type="match status" value="1"/>
</dbReference>
<evidence type="ECO:0000313" key="7">
    <source>
        <dbReference type="Proteomes" id="UP000244855"/>
    </source>
</evidence>
<dbReference type="PROSITE" id="PS52004">
    <property type="entry name" value="KS3_2"/>
    <property type="match status" value="1"/>
</dbReference>
<name>A0A2V1DUT2_9PLEO</name>
<comment type="similarity">
    <text evidence="1 4">Belongs to the thiolase-like superfamily. Beta-ketoacyl-ACP synthases family.</text>
</comment>
<protein>
    <recommendedName>
        <fullName evidence="2">beta-ketoacyl-[acyl-carrier-protein] synthase I</fullName>
        <ecNumber evidence="2">2.3.1.41</ecNumber>
    </recommendedName>
</protein>
<dbReference type="SMART" id="SM00825">
    <property type="entry name" value="PKS_KS"/>
    <property type="match status" value="1"/>
</dbReference>
<keyword evidence="3 4" id="KW-0808">Transferase</keyword>
<dbReference type="InterPro" id="IPR002347">
    <property type="entry name" value="SDR_fam"/>
</dbReference>
<dbReference type="PANTHER" id="PTHR11712:SF336">
    <property type="entry name" value="3-OXOACYL-[ACYL-CARRIER-PROTEIN] SYNTHASE, MITOCHONDRIAL"/>
    <property type="match status" value="1"/>
</dbReference>
<evidence type="ECO:0000313" key="6">
    <source>
        <dbReference type="EMBL" id="PVI02098.1"/>
    </source>
</evidence>
<dbReference type="EC" id="2.3.1.41" evidence="2"/>
<dbReference type="InterPro" id="IPR020841">
    <property type="entry name" value="PKS_Beta-ketoAc_synthase_dom"/>
</dbReference>
<proteinExistence type="inferred from homology"/>
<dbReference type="GO" id="GO:0044550">
    <property type="term" value="P:secondary metabolite biosynthetic process"/>
    <property type="evidence" value="ECO:0007669"/>
    <property type="project" value="UniProtKB-ARBA"/>
</dbReference>
<dbReference type="InterPro" id="IPR014030">
    <property type="entry name" value="Ketoacyl_synth_N"/>
</dbReference>
<reference evidence="6 7" key="1">
    <citation type="journal article" date="2018" name="Sci. Rep.">
        <title>Comparative genomics provides insights into the lifestyle and reveals functional heterogeneity of dark septate endophytic fungi.</title>
        <authorList>
            <person name="Knapp D.G."/>
            <person name="Nemeth J.B."/>
            <person name="Barry K."/>
            <person name="Hainaut M."/>
            <person name="Henrissat B."/>
            <person name="Johnson J."/>
            <person name="Kuo A."/>
            <person name="Lim J.H.P."/>
            <person name="Lipzen A."/>
            <person name="Nolan M."/>
            <person name="Ohm R.A."/>
            <person name="Tamas L."/>
            <person name="Grigoriev I.V."/>
            <person name="Spatafora J.W."/>
            <person name="Nagy L.G."/>
            <person name="Kovacs G.M."/>
        </authorList>
    </citation>
    <scope>NUCLEOTIDE SEQUENCE [LARGE SCALE GENOMIC DNA]</scope>
    <source>
        <strain evidence="6 7">DSE2036</strain>
    </source>
</reference>
<evidence type="ECO:0000256" key="1">
    <source>
        <dbReference type="ARBA" id="ARBA00008467"/>
    </source>
</evidence>
<dbReference type="AlphaFoldDB" id="A0A2V1DUT2"/>
<dbReference type="CDD" id="cd08950">
    <property type="entry name" value="KR_fFAS_SDR_c_like"/>
    <property type="match status" value="1"/>
</dbReference>
<dbReference type="EMBL" id="KZ805347">
    <property type="protein sequence ID" value="PVI02098.1"/>
    <property type="molecule type" value="Genomic_DNA"/>
</dbReference>
<dbReference type="GO" id="GO:0005829">
    <property type="term" value="C:cytosol"/>
    <property type="evidence" value="ECO:0007669"/>
    <property type="project" value="TreeGrafter"/>
</dbReference>
<dbReference type="InterPro" id="IPR018201">
    <property type="entry name" value="Ketoacyl_synth_AS"/>
</dbReference>
<gene>
    <name evidence="6" type="ORF">DM02DRAFT_560330</name>
</gene>
<dbReference type="Pfam" id="PF00109">
    <property type="entry name" value="ketoacyl-synt"/>
    <property type="match status" value="1"/>
</dbReference>
<keyword evidence="7" id="KW-1185">Reference proteome</keyword>
<accession>A0A2V1DUT2</accession>
<dbReference type="InterPro" id="IPR047224">
    <property type="entry name" value="FAS_alpha_su_C"/>
</dbReference>
<sequence length="1095" mass="119653">MKTCRPRTRVDDEGNIIYAEVERNQDYLETIQSECVNSRPALSRLVSLRSNKGSSWSLDAKLTSTLFSTMARCLETGLSFAGQTVLLTGAGPGSIAMAVARLLLKGGAKVIVTTRQTPAEAAAVYQQLYHECGSAGSELRVVQANLSSAQDCQHLIDYIHNTMGCELDAVIPFAAAVEPNAEIEQIGAINELAHRMMLVNIYRLLGRLIQSQKERGVDCHPTQVIVPLSPNRGTFGGDGLYSESKLGLEALLYRAESESWGGDYISVCGAIIGWTRSTRLMRTNDIVAESVESHGVLTFSAEEMAFNVVAMMDPIMVELCETQPVLADFGGALECLTDCSEVMSEARREIQFLSTTKQTIYKERTREQEMIHGKPSRVRQPSLDPRATLRVGFPSLPLSNEDALSAQFGLNTADPADQIVVVGFSELGPYGSARTRWEIESQNRLSLSGFVEMAWLMGLIRHHNERRTDGSFYVGWCDSKTGAPITDQEIEEKYGTYIQEHTGVRRMVPDDIPEWDPAKRQVLEETVLTQDLPEFEVPRASAEALKSKHGDNVIIRPCPNGETYLVRIKRGTSIAIPKEVPFQDGVVAGLIPKGWNAQTYGVPADLAQALEPSTLFTLCCVSEAFYSAGLPDPTEIFAHMHVAEFGNFLGTLMGGSSKVRSLYRDTFLDRPIASDTLADSFANTPAAWVNMLLLGASGPIKTPSGACATGIESIDSAVDSIRSGKTKMCLVGGYDDLQEDESHGFSMLKATVNTSEEAAKGRLPHEMSRPLTESRGGFVEAHGCGVQLICRASVAIEMGLPIYGVIASSTMAADTVSRSVPAPGQGLLTFARENTKPLHHSSGSDTSGLTCVAITPSVDEPDLDNFQWSVSSEGEALLSPMRASLAEHHLTIDDVDFASLHATSTKSGDLNEFKVISKQLHHLDRNTRRPLWTVCQKALTGHPKAPAAAWMLNGCLQIMRDGTLPPQRNADNVDPALKPFSLFMVPKQPIPLPDPKAFLLTSFGFGQKSGQLVGVASKYLYAMLSEQDYSAYRARALERIDRADRKYARAVMENKIVRILDHAPYDADDTEKVLLDPSARAAYDLEADTYRFNFS</sequence>
<dbReference type="Gene3D" id="3.40.50.720">
    <property type="entry name" value="NAD(P)-binding Rossmann-like Domain"/>
    <property type="match status" value="1"/>
</dbReference>
<dbReference type="CDD" id="cd00828">
    <property type="entry name" value="elong_cond_enzymes"/>
    <property type="match status" value="1"/>
</dbReference>
<evidence type="ECO:0000259" key="5">
    <source>
        <dbReference type="PROSITE" id="PS52004"/>
    </source>
</evidence>
<feature type="domain" description="Ketosynthase family 3 (KS3)" evidence="5">
    <location>
        <begin position="520"/>
        <end position="1016"/>
    </location>
</feature>
<dbReference type="SUPFAM" id="SSF53901">
    <property type="entry name" value="Thiolase-like"/>
    <property type="match status" value="2"/>
</dbReference>
<dbReference type="InterPro" id="IPR014031">
    <property type="entry name" value="Ketoacyl_synth_C"/>
</dbReference>